<sequence>MNYQLQLIREMCKWLKCSEYSVTAGLKVKIVLRICVRNILIISAKTFLSR</sequence>
<proteinExistence type="predicted"/>
<dbReference type="PATRIC" id="fig|28128.5.peg.570"/>
<reference evidence="2" key="1">
    <citation type="submission" date="2016-01" db="EMBL/GenBank/DDBJ databases">
        <authorList>
            <person name="Mitreva M."/>
            <person name="Pepin K.H."/>
            <person name="Mihindukulasuriya K.A."/>
            <person name="Fulton R."/>
            <person name="Fronick C."/>
            <person name="O'Laughlin M."/>
            <person name="Miner T."/>
            <person name="Herter B."/>
            <person name="Rosa B.A."/>
            <person name="Cordes M."/>
            <person name="Tomlinson C."/>
            <person name="Wollam A."/>
            <person name="Palsikar V.B."/>
            <person name="Mardis E.R."/>
            <person name="Wilson R.K."/>
        </authorList>
    </citation>
    <scope>NUCLEOTIDE SEQUENCE [LARGE SCALE GENOMIC DNA]</scope>
    <source>
        <strain evidence="2">MJR7716</strain>
    </source>
</reference>
<evidence type="ECO:0000313" key="1">
    <source>
        <dbReference type="EMBL" id="KXA43032.1"/>
    </source>
</evidence>
<gene>
    <name evidence="1" type="ORF">HMPREF3226_00567</name>
</gene>
<dbReference type="Proteomes" id="UP000070533">
    <property type="component" value="Unassembled WGS sequence"/>
</dbReference>
<name>A0A133QJK9_9BACT</name>
<evidence type="ECO:0000313" key="2">
    <source>
        <dbReference type="Proteomes" id="UP000070533"/>
    </source>
</evidence>
<dbReference type="EMBL" id="LRQG01000021">
    <property type="protein sequence ID" value="KXA43032.1"/>
    <property type="molecule type" value="Genomic_DNA"/>
</dbReference>
<keyword evidence="2" id="KW-1185">Reference proteome</keyword>
<organism evidence="1 2">
    <name type="scientific">Prevotella corporis</name>
    <dbReference type="NCBI Taxonomy" id="28128"/>
    <lineage>
        <taxon>Bacteria</taxon>
        <taxon>Pseudomonadati</taxon>
        <taxon>Bacteroidota</taxon>
        <taxon>Bacteroidia</taxon>
        <taxon>Bacteroidales</taxon>
        <taxon>Prevotellaceae</taxon>
        <taxon>Prevotella</taxon>
    </lineage>
</organism>
<accession>A0A133QJK9</accession>
<comment type="caution">
    <text evidence="1">The sequence shown here is derived from an EMBL/GenBank/DDBJ whole genome shotgun (WGS) entry which is preliminary data.</text>
</comment>
<dbReference type="AlphaFoldDB" id="A0A133QJK9"/>
<protein>
    <submittedName>
        <fullName evidence="1">Uncharacterized protein</fullName>
    </submittedName>
</protein>